<reference evidence="1 2" key="1">
    <citation type="submission" date="2023-03" db="EMBL/GenBank/DDBJ databases">
        <title>High-quality genome of Scylla paramamosain provides insights in environmental adaptation.</title>
        <authorList>
            <person name="Zhang L."/>
        </authorList>
    </citation>
    <scope>NUCLEOTIDE SEQUENCE [LARGE SCALE GENOMIC DNA]</scope>
    <source>
        <strain evidence="1">LZ_2023a</strain>
        <tissue evidence="1">Muscle</tissue>
    </source>
</reference>
<name>A0AAW0U0E5_SCYPA</name>
<dbReference type="InterPro" id="IPR036397">
    <property type="entry name" value="RNaseH_sf"/>
</dbReference>
<evidence type="ECO:0000313" key="2">
    <source>
        <dbReference type="Proteomes" id="UP001487740"/>
    </source>
</evidence>
<comment type="caution">
    <text evidence="1">The sequence shown here is derived from an EMBL/GenBank/DDBJ whole genome shotgun (WGS) entry which is preliminary data.</text>
</comment>
<dbReference type="Proteomes" id="UP001487740">
    <property type="component" value="Unassembled WGS sequence"/>
</dbReference>
<accession>A0AAW0U0E5</accession>
<dbReference type="InterPro" id="IPR012337">
    <property type="entry name" value="RNaseH-like_sf"/>
</dbReference>
<evidence type="ECO:0000313" key="1">
    <source>
        <dbReference type="EMBL" id="KAK8393514.1"/>
    </source>
</evidence>
<proteinExistence type="predicted"/>
<organism evidence="1 2">
    <name type="scientific">Scylla paramamosain</name>
    <name type="common">Mud crab</name>
    <dbReference type="NCBI Taxonomy" id="85552"/>
    <lineage>
        <taxon>Eukaryota</taxon>
        <taxon>Metazoa</taxon>
        <taxon>Ecdysozoa</taxon>
        <taxon>Arthropoda</taxon>
        <taxon>Crustacea</taxon>
        <taxon>Multicrustacea</taxon>
        <taxon>Malacostraca</taxon>
        <taxon>Eumalacostraca</taxon>
        <taxon>Eucarida</taxon>
        <taxon>Decapoda</taxon>
        <taxon>Pleocyemata</taxon>
        <taxon>Brachyura</taxon>
        <taxon>Eubrachyura</taxon>
        <taxon>Portunoidea</taxon>
        <taxon>Portunidae</taxon>
        <taxon>Portuninae</taxon>
        <taxon>Scylla</taxon>
    </lineage>
</organism>
<dbReference type="SUPFAM" id="SSF53098">
    <property type="entry name" value="Ribonuclease H-like"/>
    <property type="match status" value="1"/>
</dbReference>
<protein>
    <recommendedName>
        <fullName evidence="3">Reverse transcriptase domain-containing protein</fullName>
    </recommendedName>
</protein>
<dbReference type="GO" id="GO:0003676">
    <property type="term" value="F:nucleic acid binding"/>
    <property type="evidence" value="ECO:0007669"/>
    <property type="project" value="InterPro"/>
</dbReference>
<dbReference type="AlphaFoldDB" id="A0AAW0U0E5"/>
<evidence type="ECO:0008006" key="3">
    <source>
        <dbReference type="Google" id="ProtNLM"/>
    </source>
</evidence>
<keyword evidence="2" id="KW-1185">Reference proteome</keyword>
<sequence>MESWHFYGGTGEETTPESCTACTVSSVNCGYRSKPQRDREWQHLRRTLTPRVKLGDLSLHVLKGPVHGNYSQENYSQENGQKDGPEQAAVVYGPLHDNIYAYTRGLGTRDCLLDMLTTITGKRAVVIFLDMEKAFELANRGAILTALSLAHNEELFRKETWASKTAQGIKPIQAEGSFLARTLNVPHPTYTDAPPWAESSLHFSITPLTDKKDNLTTTDLAPQAQRALAAGNTDGADVYFTDGSVDQTTNRAAAAFVHEEEIGHYRLPDHSSTLQTELIAIRESLEHAKTRQKHEVRRLAAEGSLSANWYCAAINDAKDTLMTTPRLVMTRLYRLRLGYHCLAELNDTLPITSYRHRATHHARERIPAPTVKEDTYQQLNNRTYTTSGPSLRQ</sequence>
<dbReference type="EMBL" id="JARAKH010000020">
    <property type="protein sequence ID" value="KAK8393514.1"/>
    <property type="molecule type" value="Genomic_DNA"/>
</dbReference>
<dbReference type="Gene3D" id="3.30.420.10">
    <property type="entry name" value="Ribonuclease H-like superfamily/Ribonuclease H"/>
    <property type="match status" value="1"/>
</dbReference>
<gene>
    <name evidence="1" type="ORF">O3P69_006684</name>
</gene>